<protein>
    <submittedName>
        <fullName evidence="6">Uncharacterized protein LOC106063552 isoform X3</fullName>
    </submittedName>
</protein>
<dbReference type="Proteomes" id="UP001165740">
    <property type="component" value="Chromosome 1"/>
</dbReference>
<dbReference type="InterPro" id="IPR007889">
    <property type="entry name" value="HTH_Psq"/>
</dbReference>
<dbReference type="PANTHER" id="PTHR19303">
    <property type="entry name" value="TRANSPOSON"/>
    <property type="match status" value="1"/>
</dbReference>
<feature type="region of interest" description="Disordered" evidence="2">
    <location>
        <begin position="98"/>
        <end position="168"/>
    </location>
</feature>
<dbReference type="RefSeq" id="XP_055861519.1">
    <property type="nucleotide sequence ID" value="XM_056005544.1"/>
</dbReference>
<reference evidence="6" key="1">
    <citation type="submission" date="2025-08" db="UniProtKB">
        <authorList>
            <consortium name="RefSeq"/>
        </authorList>
    </citation>
    <scope>IDENTIFICATION</scope>
</reference>
<keyword evidence="5" id="KW-1185">Reference proteome</keyword>
<proteinExistence type="predicted"/>
<feature type="domain" description="DDE-1" evidence="3">
    <location>
        <begin position="265"/>
        <end position="403"/>
    </location>
</feature>
<evidence type="ECO:0000313" key="6">
    <source>
        <dbReference type="RefSeq" id="XP_055861519.1"/>
    </source>
</evidence>
<organism evidence="5 6">
    <name type="scientific">Biomphalaria glabrata</name>
    <name type="common">Bloodfluke planorb</name>
    <name type="synonym">Freshwater snail</name>
    <dbReference type="NCBI Taxonomy" id="6526"/>
    <lineage>
        <taxon>Eukaryota</taxon>
        <taxon>Metazoa</taxon>
        <taxon>Spiralia</taxon>
        <taxon>Lophotrochozoa</taxon>
        <taxon>Mollusca</taxon>
        <taxon>Gastropoda</taxon>
        <taxon>Heterobranchia</taxon>
        <taxon>Euthyneura</taxon>
        <taxon>Panpulmonata</taxon>
        <taxon>Hygrophila</taxon>
        <taxon>Lymnaeoidea</taxon>
        <taxon>Planorbidae</taxon>
        <taxon>Biomphalaria</taxon>
    </lineage>
</organism>
<feature type="region of interest" description="Disordered" evidence="2">
    <location>
        <begin position="485"/>
        <end position="513"/>
    </location>
</feature>
<evidence type="ECO:0000256" key="2">
    <source>
        <dbReference type="SAM" id="MobiDB-lite"/>
    </source>
</evidence>
<name>A0A9W2YFR2_BIOGL</name>
<evidence type="ECO:0000313" key="5">
    <source>
        <dbReference type="Proteomes" id="UP001165740"/>
    </source>
</evidence>
<dbReference type="InterPro" id="IPR004875">
    <property type="entry name" value="DDE_SF_endonuclease_dom"/>
</dbReference>
<evidence type="ECO:0000259" key="3">
    <source>
        <dbReference type="Pfam" id="PF03184"/>
    </source>
</evidence>
<evidence type="ECO:0000256" key="1">
    <source>
        <dbReference type="SAM" id="Coils"/>
    </source>
</evidence>
<dbReference type="GO" id="GO:0005634">
    <property type="term" value="C:nucleus"/>
    <property type="evidence" value="ECO:0007669"/>
    <property type="project" value="TreeGrafter"/>
</dbReference>
<keyword evidence="1" id="KW-0175">Coiled coil</keyword>
<dbReference type="PANTHER" id="PTHR19303:SF74">
    <property type="entry name" value="POGO TRANSPOSABLE ELEMENT WITH KRAB DOMAIN"/>
    <property type="match status" value="1"/>
</dbReference>
<dbReference type="GO" id="GO:0003677">
    <property type="term" value="F:DNA binding"/>
    <property type="evidence" value="ECO:0007669"/>
    <property type="project" value="InterPro"/>
</dbReference>
<dbReference type="AlphaFoldDB" id="A0A9W2YFR2"/>
<feature type="coiled-coil region" evidence="1">
    <location>
        <begin position="681"/>
        <end position="737"/>
    </location>
</feature>
<accession>A0A9W2YFR2</accession>
<dbReference type="Gene3D" id="1.10.10.60">
    <property type="entry name" value="Homeodomain-like"/>
    <property type="match status" value="1"/>
</dbReference>
<dbReference type="Pfam" id="PF03184">
    <property type="entry name" value="DDE_1"/>
    <property type="match status" value="1"/>
</dbReference>
<dbReference type="InterPro" id="IPR009057">
    <property type="entry name" value="Homeodomain-like_sf"/>
</dbReference>
<feature type="compositionally biased region" description="Polar residues" evidence="2">
    <location>
        <begin position="103"/>
        <end position="161"/>
    </location>
</feature>
<gene>
    <name evidence="6" type="primary">LOC106063552</name>
</gene>
<sequence>MAPKKRVYDHDTDVLKAAIDKVKVNGMSYRKAAELHNIPMATLYDKATGKHPVVFCRSLLTKTEEKGLAKWLLELFRFGFTKNSMEIRETAQAIIVARDNNSESEGQTVIPNRSESEGQTVLPNRSESDSQTELPNRSESEGQTVLPNRSESDGQTVLPNRSESKGKVELPNRQWLSSFWARHPELPPNTDLRRKIDLITPCAVDLWFQKFHKAIDAIDPSILSSPNRIFNADEMGFQFDTKSKTVKTCKGSKNSYKITSDNSTQVTVLACCNAAGQYIPPLLIYPCKETPTHNLIENFPEALLQLSDNGWNTSAFFFSWLKHIFIPSTNHLPKPIILLVDAHTSHTSFLEISPICSQNKIILYCLLPHASDIIQPLNQAFLSTFKPAWSDALKQHVANTGKGVKLESFAGVLKSVWNKVATPEIASDSFEAAGIFPLNPSKISSKIPWLKKDSSKVSKSNCTSLLQVPPEGFISSVALESTSPVLSKSSASPESTTSPVPPRSPTSCLPLKLEDSSETSSSLALAETSTSHSASIYIVSLDDSTSLVSPEASTCQGSSENPIAAPTTYNDQQITALKEHSFFICNEMSGGELSMFFSRLANPQTQILFDPLHEKKFQQFEALTRFMVQTFKAPEDLSPKTPQRPDNIVMVPTLKEKEQGKRGCPVATTNLPGRVSGEELKDALKRKLSEKVNRLREKKQRREEKEQRRLFKELLRIEKKKRKEKRARKRAEQEQLKIATLSHVLDGSTDPIVKRDSEFEMVVFEEAIDNLDLINVTVA</sequence>
<feature type="domain" description="HTH psq-type" evidence="4">
    <location>
        <begin position="13"/>
        <end position="46"/>
    </location>
</feature>
<dbReference type="SUPFAM" id="SSF46689">
    <property type="entry name" value="Homeodomain-like"/>
    <property type="match status" value="1"/>
</dbReference>
<dbReference type="Pfam" id="PF05225">
    <property type="entry name" value="HTH_psq"/>
    <property type="match status" value="1"/>
</dbReference>
<evidence type="ECO:0000259" key="4">
    <source>
        <dbReference type="Pfam" id="PF05225"/>
    </source>
</evidence>
<dbReference type="InterPro" id="IPR050863">
    <property type="entry name" value="CenT-Element_Derived"/>
</dbReference>
<dbReference type="GeneID" id="106063552"/>
<feature type="compositionally biased region" description="Low complexity" evidence="2">
    <location>
        <begin position="487"/>
        <end position="498"/>
    </location>
</feature>